<evidence type="ECO:0000313" key="2">
    <source>
        <dbReference type="Proteomes" id="UP000789901"/>
    </source>
</evidence>
<gene>
    <name evidence="1" type="ORF">GMARGA_LOCUS42917</name>
</gene>
<organism evidence="1 2">
    <name type="scientific">Gigaspora margarita</name>
    <dbReference type="NCBI Taxonomy" id="4874"/>
    <lineage>
        <taxon>Eukaryota</taxon>
        <taxon>Fungi</taxon>
        <taxon>Fungi incertae sedis</taxon>
        <taxon>Mucoromycota</taxon>
        <taxon>Glomeromycotina</taxon>
        <taxon>Glomeromycetes</taxon>
        <taxon>Diversisporales</taxon>
        <taxon>Gigasporaceae</taxon>
        <taxon>Gigaspora</taxon>
    </lineage>
</organism>
<evidence type="ECO:0000313" key="1">
    <source>
        <dbReference type="EMBL" id="CAG8854096.1"/>
    </source>
</evidence>
<dbReference type="EMBL" id="CAJVQB010133303">
    <property type="protein sequence ID" value="CAG8854096.1"/>
    <property type="molecule type" value="Genomic_DNA"/>
</dbReference>
<keyword evidence="2" id="KW-1185">Reference proteome</keyword>
<reference evidence="1 2" key="1">
    <citation type="submission" date="2021-06" db="EMBL/GenBank/DDBJ databases">
        <authorList>
            <person name="Kallberg Y."/>
            <person name="Tangrot J."/>
            <person name="Rosling A."/>
        </authorList>
    </citation>
    <scope>NUCLEOTIDE SEQUENCE [LARGE SCALE GENOMIC DNA]</scope>
    <source>
        <strain evidence="1 2">120-4 pot B 10/14</strain>
    </source>
</reference>
<proteinExistence type="predicted"/>
<comment type="caution">
    <text evidence="1">The sequence shown here is derived from an EMBL/GenBank/DDBJ whole genome shotgun (WGS) entry which is preliminary data.</text>
</comment>
<protein>
    <submittedName>
        <fullName evidence="1">16488_t:CDS:1</fullName>
    </submittedName>
</protein>
<sequence>KSIVVKRIGNIKVKGGHTYIYIEKENEKKTSSVTCMYRFSP</sequence>
<name>A0ABN7XI54_GIGMA</name>
<dbReference type="Proteomes" id="UP000789901">
    <property type="component" value="Unassembled WGS sequence"/>
</dbReference>
<feature type="non-terminal residue" evidence="1">
    <location>
        <position position="41"/>
    </location>
</feature>
<accession>A0ABN7XI54</accession>
<feature type="non-terminal residue" evidence="1">
    <location>
        <position position="1"/>
    </location>
</feature>